<proteinExistence type="predicted"/>
<dbReference type="EMBL" id="CP111022">
    <property type="protein sequence ID" value="WAR20343.1"/>
    <property type="molecule type" value="Genomic_DNA"/>
</dbReference>
<protein>
    <submittedName>
        <fullName evidence="2">Uncharacterized protein</fullName>
    </submittedName>
</protein>
<gene>
    <name evidence="2" type="ORF">MAR_002181</name>
</gene>
<keyword evidence="1" id="KW-0472">Membrane</keyword>
<evidence type="ECO:0000256" key="1">
    <source>
        <dbReference type="SAM" id="Phobius"/>
    </source>
</evidence>
<feature type="transmembrane region" description="Helical" evidence="1">
    <location>
        <begin position="71"/>
        <end position="92"/>
    </location>
</feature>
<feature type="non-terminal residue" evidence="2">
    <location>
        <position position="101"/>
    </location>
</feature>
<reference evidence="2" key="1">
    <citation type="submission" date="2022-11" db="EMBL/GenBank/DDBJ databases">
        <title>Centuries of genome instability and evolution in soft-shell clam transmissible cancer (bioRxiv).</title>
        <authorList>
            <person name="Hart S.F.M."/>
            <person name="Yonemitsu M.A."/>
            <person name="Giersch R.M."/>
            <person name="Beal B.F."/>
            <person name="Arriagada G."/>
            <person name="Davis B.W."/>
            <person name="Ostrander E.A."/>
            <person name="Goff S.P."/>
            <person name="Metzger M.J."/>
        </authorList>
    </citation>
    <scope>NUCLEOTIDE SEQUENCE</scope>
    <source>
        <strain evidence="2">MELC-2E11</strain>
        <tissue evidence="2">Siphon/mantle</tissue>
    </source>
</reference>
<organism evidence="2 3">
    <name type="scientific">Mya arenaria</name>
    <name type="common">Soft-shell clam</name>
    <dbReference type="NCBI Taxonomy" id="6604"/>
    <lineage>
        <taxon>Eukaryota</taxon>
        <taxon>Metazoa</taxon>
        <taxon>Spiralia</taxon>
        <taxon>Lophotrochozoa</taxon>
        <taxon>Mollusca</taxon>
        <taxon>Bivalvia</taxon>
        <taxon>Autobranchia</taxon>
        <taxon>Heteroconchia</taxon>
        <taxon>Euheterodonta</taxon>
        <taxon>Imparidentia</taxon>
        <taxon>Neoheterodontei</taxon>
        <taxon>Myida</taxon>
        <taxon>Myoidea</taxon>
        <taxon>Myidae</taxon>
        <taxon>Mya</taxon>
    </lineage>
</organism>
<name>A0ABY7FDV8_MYAAR</name>
<evidence type="ECO:0000313" key="2">
    <source>
        <dbReference type="EMBL" id="WAR20343.1"/>
    </source>
</evidence>
<evidence type="ECO:0000313" key="3">
    <source>
        <dbReference type="Proteomes" id="UP001164746"/>
    </source>
</evidence>
<keyword evidence="1" id="KW-0812">Transmembrane</keyword>
<dbReference type="Proteomes" id="UP001164746">
    <property type="component" value="Chromosome 11"/>
</dbReference>
<keyword evidence="3" id="KW-1185">Reference proteome</keyword>
<accession>A0ABY7FDV8</accession>
<sequence>MAINLLLVFLIPESFPPSKRNTGESTLQTLKTAYDLFIGSFNRDESIAMFGSCSFIAGYVIEGFAKTDLVMYIAPVVAACGLLTVPMCRALLSKLTRSDQQ</sequence>
<keyword evidence="1" id="KW-1133">Transmembrane helix</keyword>